<reference evidence="3" key="1">
    <citation type="journal article" date="2019" name="Int. J. Syst. Evol. Microbiol.">
        <title>The Global Catalogue of Microorganisms (GCM) 10K type strain sequencing project: providing services to taxonomists for standard genome sequencing and annotation.</title>
        <authorList>
            <consortium name="The Broad Institute Genomics Platform"/>
            <consortium name="The Broad Institute Genome Sequencing Center for Infectious Disease"/>
            <person name="Wu L."/>
            <person name="Ma J."/>
        </authorList>
    </citation>
    <scope>NUCLEOTIDE SEQUENCE [LARGE SCALE GENOMIC DNA]</scope>
    <source>
        <strain evidence="3">KACC 14249</strain>
    </source>
</reference>
<dbReference type="Proteomes" id="UP001596189">
    <property type="component" value="Unassembled WGS sequence"/>
</dbReference>
<comment type="caution">
    <text evidence="2">The sequence shown here is derived from an EMBL/GenBank/DDBJ whole genome shotgun (WGS) entry which is preliminary data.</text>
</comment>
<feature type="compositionally biased region" description="Polar residues" evidence="1">
    <location>
        <begin position="1"/>
        <end position="10"/>
    </location>
</feature>
<gene>
    <name evidence="2" type="ORF">ACFQDO_00880</name>
</gene>
<name>A0ABW1J9Q7_9ACTN</name>
<evidence type="ECO:0000313" key="2">
    <source>
        <dbReference type="EMBL" id="MFC6005670.1"/>
    </source>
</evidence>
<proteinExistence type="predicted"/>
<accession>A0ABW1J9Q7</accession>
<dbReference type="RefSeq" id="WP_345716550.1">
    <property type="nucleotide sequence ID" value="NZ_BAABFP010000005.1"/>
</dbReference>
<evidence type="ECO:0000313" key="3">
    <source>
        <dbReference type="Proteomes" id="UP001596189"/>
    </source>
</evidence>
<evidence type="ECO:0000256" key="1">
    <source>
        <dbReference type="SAM" id="MobiDB-lite"/>
    </source>
</evidence>
<organism evidence="2 3">
    <name type="scientific">Angustibacter luteus</name>
    <dbReference type="NCBI Taxonomy" id="658456"/>
    <lineage>
        <taxon>Bacteria</taxon>
        <taxon>Bacillati</taxon>
        <taxon>Actinomycetota</taxon>
        <taxon>Actinomycetes</taxon>
        <taxon>Kineosporiales</taxon>
        <taxon>Kineosporiaceae</taxon>
    </lineage>
</organism>
<protein>
    <submittedName>
        <fullName evidence="2">Uncharacterized protein</fullName>
    </submittedName>
</protein>
<feature type="region of interest" description="Disordered" evidence="1">
    <location>
        <begin position="1"/>
        <end position="39"/>
    </location>
</feature>
<dbReference type="EMBL" id="JBHSRD010000002">
    <property type="protein sequence ID" value="MFC6005670.1"/>
    <property type="molecule type" value="Genomic_DNA"/>
</dbReference>
<keyword evidence="3" id="KW-1185">Reference proteome</keyword>
<sequence>MSESQDQASPATADETEDVQHDEPHAPLELPHTGDEQVDQALERLVAVPELPSAEQVEVYVGVHRDLQDRLADLEE</sequence>